<dbReference type="Pfam" id="PF03852">
    <property type="entry name" value="Vsr"/>
    <property type="match status" value="1"/>
</dbReference>
<name>A0A229RYW1_AMYAL</name>
<evidence type="ECO:0000256" key="2">
    <source>
        <dbReference type="ARBA" id="ARBA00022759"/>
    </source>
</evidence>
<dbReference type="Proteomes" id="UP000215563">
    <property type="component" value="Unassembled WGS sequence"/>
</dbReference>
<evidence type="ECO:0000256" key="7">
    <source>
        <dbReference type="SAM" id="MobiDB-lite"/>
    </source>
</evidence>
<gene>
    <name evidence="8" type="ORF">CFP75_11800</name>
</gene>
<evidence type="ECO:0000313" key="9">
    <source>
        <dbReference type="Proteomes" id="UP000215563"/>
    </source>
</evidence>
<protein>
    <submittedName>
        <fullName evidence="8">Very short patch repair endonuclease</fullName>
    </submittedName>
</protein>
<dbReference type="GO" id="GO:0006298">
    <property type="term" value="P:mismatch repair"/>
    <property type="evidence" value="ECO:0007669"/>
    <property type="project" value="InterPro"/>
</dbReference>
<evidence type="ECO:0000256" key="4">
    <source>
        <dbReference type="ARBA" id="ARBA00022801"/>
    </source>
</evidence>
<dbReference type="EMBL" id="NMQU01000031">
    <property type="protein sequence ID" value="OXM51852.1"/>
    <property type="molecule type" value="Genomic_DNA"/>
</dbReference>
<keyword evidence="2 8" id="KW-0255">Endonuclease</keyword>
<keyword evidence="3" id="KW-0227">DNA damage</keyword>
<proteinExistence type="inferred from homology"/>
<dbReference type="OrthoDB" id="9801520at2"/>
<evidence type="ECO:0000256" key="6">
    <source>
        <dbReference type="ARBA" id="ARBA00029466"/>
    </source>
</evidence>
<feature type="region of interest" description="Disordered" evidence="7">
    <location>
        <begin position="135"/>
        <end position="156"/>
    </location>
</feature>
<dbReference type="AlphaFoldDB" id="A0A229RYW1"/>
<dbReference type="NCBIfam" id="TIGR00632">
    <property type="entry name" value="vsr"/>
    <property type="match status" value="1"/>
</dbReference>
<evidence type="ECO:0000256" key="3">
    <source>
        <dbReference type="ARBA" id="ARBA00022763"/>
    </source>
</evidence>
<evidence type="ECO:0000256" key="5">
    <source>
        <dbReference type="ARBA" id="ARBA00023204"/>
    </source>
</evidence>
<feature type="region of interest" description="Disordered" evidence="7">
    <location>
        <begin position="1"/>
        <end position="27"/>
    </location>
</feature>
<evidence type="ECO:0000313" key="8">
    <source>
        <dbReference type="EMBL" id="OXM51852.1"/>
    </source>
</evidence>
<comment type="similarity">
    <text evidence="6">Belongs to the Vsr family.</text>
</comment>
<keyword evidence="1" id="KW-0540">Nuclease</keyword>
<comment type="caution">
    <text evidence="8">The sequence shown here is derived from an EMBL/GenBank/DDBJ whole genome shotgun (WGS) entry which is preliminary data.</text>
</comment>
<dbReference type="CDD" id="cd00221">
    <property type="entry name" value="Vsr"/>
    <property type="match status" value="1"/>
</dbReference>
<keyword evidence="4" id="KW-0378">Hydrolase</keyword>
<reference evidence="8 9" key="1">
    <citation type="submission" date="2017-07" db="EMBL/GenBank/DDBJ databases">
        <title>Amycolatopsis alba DSM 44262 Genome sequencing and assembly.</title>
        <authorList>
            <person name="Kaur N."/>
            <person name="Mayilraj S."/>
        </authorList>
    </citation>
    <scope>NUCLEOTIDE SEQUENCE [LARGE SCALE GENOMIC DNA]</scope>
    <source>
        <strain evidence="8 9">DSM 44262</strain>
    </source>
</reference>
<sequence length="156" mass="18154">MDHSPTPLDAATSARLRRQPRSSTKPEVVLRRELHRRGLRFRVNHPGLPGRPDIVLTRVKVAVFVDGCFWHRCPEHGTLPRNNRDWWRAKLDRNVDRDRAKDAALAELGWHVMHVWEHEPTERAADRVETEWRRRVMSRSANSHQDRTARPGSGTG</sequence>
<keyword evidence="9" id="KW-1185">Reference proteome</keyword>
<organism evidence="8 9">
    <name type="scientific">Amycolatopsis alba DSM 44262</name>
    <dbReference type="NCBI Taxonomy" id="1125972"/>
    <lineage>
        <taxon>Bacteria</taxon>
        <taxon>Bacillati</taxon>
        <taxon>Actinomycetota</taxon>
        <taxon>Actinomycetes</taxon>
        <taxon>Pseudonocardiales</taxon>
        <taxon>Pseudonocardiaceae</taxon>
        <taxon>Amycolatopsis</taxon>
    </lineage>
</organism>
<dbReference type="InterPro" id="IPR004603">
    <property type="entry name" value="DNA_mismatch_endonuc_vsr"/>
</dbReference>
<dbReference type="GO" id="GO:0016787">
    <property type="term" value="F:hydrolase activity"/>
    <property type="evidence" value="ECO:0007669"/>
    <property type="project" value="UniProtKB-KW"/>
</dbReference>
<dbReference type="SUPFAM" id="SSF52980">
    <property type="entry name" value="Restriction endonuclease-like"/>
    <property type="match status" value="1"/>
</dbReference>
<keyword evidence="5" id="KW-0234">DNA repair</keyword>
<accession>A0A229RYW1</accession>
<dbReference type="InterPro" id="IPR011335">
    <property type="entry name" value="Restrct_endonuc-II-like"/>
</dbReference>
<dbReference type="Gene3D" id="3.40.960.10">
    <property type="entry name" value="VSR Endonuclease"/>
    <property type="match status" value="1"/>
</dbReference>
<evidence type="ECO:0000256" key="1">
    <source>
        <dbReference type="ARBA" id="ARBA00022722"/>
    </source>
</evidence>
<dbReference type="GO" id="GO:0004519">
    <property type="term" value="F:endonuclease activity"/>
    <property type="evidence" value="ECO:0007669"/>
    <property type="project" value="UniProtKB-KW"/>
</dbReference>